<evidence type="ECO:0000313" key="3">
    <source>
        <dbReference type="EMBL" id="KDR75796.1"/>
    </source>
</evidence>
<gene>
    <name evidence="3" type="ORF">GALMADRAFT_226445</name>
</gene>
<name>A0A067SY23_GALM3</name>
<keyword evidence="4" id="KW-1185">Reference proteome</keyword>
<sequence length="324" mass="37577">MPAENKPLPPIEDEVVDYLSPNIDLVAQVREATYSPSPLIRILQDPSILPTESADNGKKERRRPSRSPRRREHRSPMVAAIAIAEEERQAKHLKALLRSSGDRLEHEMRRADDATARAEWAERREREALERTKAAEAAKQEMHIESMRLERDIRNYQLQLEAAQIETRRLQDDLADARREVEELDRAEAKAQQSLHKYRVAMHDSETQMQERTAEIYRMADNYYEDGREDGYDEGYDKGYEDGRKTGVREGVKKGRNEGVKEGREQGRQEERRNALEAFDKFLAQDNDDHHSEKTRRWAQSIYRAEVDSGYSESLDPSDSGSQQ</sequence>
<evidence type="ECO:0008006" key="5">
    <source>
        <dbReference type="Google" id="ProtNLM"/>
    </source>
</evidence>
<organism evidence="3 4">
    <name type="scientific">Galerina marginata (strain CBS 339.88)</name>
    <dbReference type="NCBI Taxonomy" id="685588"/>
    <lineage>
        <taxon>Eukaryota</taxon>
        <taxon>Fungi</taxon>
        <taxon>Dikarya</taxon>
        <taxon>Basidiomycota</taxon>
        <taxon>Agaricomycotina</taxon>
        <taxon>Agaricomycetes</taxon>
        <taxon>Agaricomycetidae</taxon>
        <taxon>Agaricales</taxon>
        <taxon>Agaricineae</taxon>
        <taxon>Strophariaceae</taxon>
        <taxon>Galerina</taxon>
    </lineage>
</organism>
<feature type="region of interest" description="Disordered" evidence="2">
    <location>
        <begin position="40"/>
        <end position="76"/>
    </location>
</feature>
<feature type="compositionally biased region" description="Basic residues" evidence="2">
    <location>
        <begin position="59"/>
        <end position="73"/>
    </location>
</feature>
<dbReference type="STRING" id="685588.A0A067SY23"/>
<feature type="coiled-coil region" evidence="1">
    <location>
        <begin position="139"/>
        <end position="197"/>
    </location>
</feature>
<accession>A0A067SY23</accession>
<feature type="region of interest" description="Disordered" evidence="2">
    <location>
        <begin position="225"/>
        <end position="272"/>
    </location>
</feature>
<dbReference type="OrthoDB" id="3260303at2759"/>
<dbReference type="HOGENOM" id="CLU_064109_0_0_1"/>
<dbReference type="EMBL" id="KL142380">
    <property type="protein sequence ID" value="KDR75796.1"/>
    <property type="molecule type" value="Genomic_DNA"/>
</dbReference>
<evidence type="ECO:0000256" key="2">
    <source>
        <dbReference type="SAM" id="MobiDB-lite"/>
    </source>
</evidence>
<protein>
    <recommendedName>
        <fullName evidence="5">Essential protein Yae1 N-terminal domain-containing protein</fullName>
    </recommendedName>
</protein>
<dbReference type="AlphaFoldDB" id="A0A067SY23"/>
<keyword evidence="1" id="KW-0175">Coiled coil</keyword>
<evidence type="ECO:0000313" key="4">
    <source>
        <dbReference type="Proteomes" id="UP000027222"/>
    </source>
</evidence>
<reference evidence="4" key="1">
    <citation type="journal article" date="2014" name="Proc. Natl. Acad. Sci. U.S.A.">
        <title>Extensive sampling of basidiomycete genomes demonstrates inadequacy of the white-rot/brown-rot paradigm for wood decay fungi.</title>
        <authorList>
            <person name="Riley R."/>
            <person name="Salamov A.A."/>
            <person name="Brown D.W."/>
            <person name="Nagy L.G."/>
            <person name="Floudas D."/>
            <person name="Held B.W."/>
            <person name="Levasseur A."/>
            <person name="Lombard V."/>
            <person name="Morin E."/>
            <person name="Otillar R."/>
            <person name="Lindquist E.A."/>
            <person name="Sun H."/>
            <person name="LaButti K.M."/>
            <person name="Schmutz J."/>
            <person name="Jabbour D."/>
            <person name="Luo H."/>
            <person name="Baker S.E."/>
            <person name="Pisabarro A.G."/>
            <person name="Walton J.D."/>
            <person name="Blanchette R.A."/>
            <person name="Henrissat B."/>
            <person name="Martin F."/>
            <person name="Cullen D."/>
            <person name="Hibbett D.S."/>
            <person name="Grigoriev I.V."/>
        </authorList>
    </citation>
    <scope>NUCLEOTIDE SEQUENCE [LARGE SCALE GENOMIC DNA]</scope>
    <source>
        <strain evidence="4">CBS 339.88</strain>
    </source>
</reference>
<dbReference type="Proteomes" id="UP000027222">
    <property type="component" value="Unassembled WGS sequence"/>
</dbReference>
<evidence type="ECO:0000256" key="1">
    <source>
        <dbReference type="SAM" id="Coils"/>
    </source>
</evidence>
<proteinExistence type="predicted"/>